<reference evidence="2 3" key="1">
    <citation type="journal article" date="2021" name="Sci. Rep.">
        <title>The distribution of antibiotic resistance genes in chicken gut microbiota commensals.</title>
        <authorList>
            <person name="Juricova H."/>
            <person name="Matiasovicova J."/>
            <person name="Kubasova T."/>
            <person name="Cejkova D."/>
            <person name="Rychlik I."/>
        </authorList>
    </citation>
    <scope>NUCLEOTIDE SEQUENCE [LARGE SCALE GENOMIC DNA]</scope>
    <source>
        <strain evidence="2 3">An801</strain>
    </source>
</reference>
<dbReference type="PROSITE" id="PS51257">
    <property type="entry name" value="PROKAR_LIPOPROTEIN"/>
    <property type="match status" value="1"/>
</dbReference>
<accession>A0ABS2EWR2</accession>
<keyword evidence="1" id="KW-0732">Signal</keyword>
<dbReference type="RefSeq" id="WP_204476170.1">
    <property type="nucleotide sequence ID" value="NZ_JACJJW010000026.1"/>
</dbReference>
<keyword evidence="3" id="KW-1185">Reference proteome</keyword>
<feature type="signal peptide" evidence="1">
    <location>
        <begin position="1"/>
        <end position="25"/>
    </location>
</feature>
<protein>
    <submittedName>
        <fullName evidence="2">PKD domain-containing protein</fullName>
    </submittedName>
</protein>
<dbReference type="EMBL" id="JACJJW010000026">
    <property type="protein sequence ID" value="MBM6758996.1"/>
    <property type="molecule type" value="Genomic_DNA"/>
</dbReference>
<feature type="chain" id="PRO_5046816585" evidence="1">
    <location>
        <begin position="26"/>
        <end position="344"/>
    </location>
</feature>
<proteinExistence type="predicted"/>
<evidence type="ECO:0000313" key="3">
    <source>
        <dbReference type="Proteomes" id="UP000703295"/>
    </source>
</evidence>
<sequence length="344" mass="38249">MKKKIICLADRLLWMVLLCGGLLSACRNEKEDPMEKGPEVPATPYITKVLEFVPCPGQFVNVLPEFKEGDTQETMNQKVLELIENNKRGLVSLGGFGGYVVVGFDHTIENKPGSRDFRVLGNAFNGNSSAAASGTAKGGSYEPGVILVAYDKNGNGKPDADEWYEIQGSAQKGEVEPWYAEAKEVGNDLHCYSDYEITYYKPKAEPKTEEEEAQYIHWTDNKGGEGYLPKNEYHRQPYFPQWIQSDRLTFKGTRLPQNGLNHGTEEAPYFVLFSFAYGYADNAVNDTEGACIDIDWAVDAHGNAVHLPGVDFVKIYTGVHQVNGWLGECSTEVMGVEDLHLLKN</sequence>
<name>A0ABS2EWR2_9BACE</name>
<comment type="caution">
    <text evidence="2">The sequence shown here is derived from an EMBL/GenBank/DDBJ whole genome shotgun (WGS) entry which is preliminary data.</text>
</comment>
<organism evidence="2 3">
    <name type="scientific">Bacteroides mediterraneensis</name>
    <dbReference type="NCBI Taxonomy" id="1841856"/>
    <lineage>
        <taxon>Bacteria</taxon>
        <taxon>Pseudomonadati</taxon>
        <taxon>Bacteroidota</taxon>
        <taxon>Bacteroidia</taxon>
        <taxon>Bacteroidales</taxon>
        <taxon>Bacteroidaceae</taxon>
        <taxon>Bacteroides</taxon>
    </lineage>
</organism>
<dbReference type="Proteomes" id="UP000703295">
    <property type="component" value="Unassembled WGS sequence"/>
</dbReference>
<evidence type="ECO:0000313" key="2">
    <source>
        <dbReference type="EMBL" id="MBM6758996.1"/>
    </source>
</evidence>
<gene>
    <name evidence="2" type="ORF">H6A31_09945</name>
</gene>
<evidence type="ECO:0000256" key="1">
    <source>
        <dbReference type="SAM" id="SignalP"/>
    </source>
</evidence>